<dbReference type="RefSeq" id="WP_264515220.1">
    <property type="nucleotide sequence ID" value="NZ_JAPDDR010000010.1"/>
</dbReference>
<evidence type="ECO:0000313" key="7">
    <source>
        <dbReference type="Proteomes" id="UP001165653"/>
    </source>
</evidence>
<dbReference type="Proteomes" id="UP001165653">
    <property type="component" value="Unassembled WGS sequence"/>
</dbReference>
<evidence type="ECO:0000256" key="1">
    <source>
        <dbReference type="ARBA" id="ARBA00022491"/>
    </source>
</evidence>
<keyword evidence="2" id="KW-0805">Transcription regulation</keyword>
<dbReference type="Pfam" id="PF13377">
    <property type="entry name" value="Peripla_BP_3"/>
    <property type="match status" value="1"/>
</dbReference>
<keyword evidence="4" id="KW-0804">Transcription</keyword>
<dbReference type="InterPro" id="IPR046335">
    <property type="entry name" value="LacI/GalR-like_sensor"/>
</dbReference>
<dbReference type="PANTHER" id="PTHR30146:SF148">
    <property type="entry name" value="HTH-TYPE TRANSCRIPTIONAL REPRESSOR PURR-RELATED"/>
    <property type="match status" value="1"/>
</dbReference>
<comment type="caution">
    <text evidence="6">The sequence shown here is derived from an EMBL/GenBank/DDBJ whole genome shotgun (WGS) entry which is preliminary data.</text>
</comment>
<dbReference type="InterPro" id="IPR028082">
    <property type="entry name" value="Peripla_BP_I"/>
</dbReference>
<reference evidence="6" key="1">
    <citation type="submission" date="2022-10" db="EMBL/GenBank/DDBJ databases">
        <title>Luteolibacter sp. GHJ8, whole genome shotgun sequencing project.</title>
        <authorList>
            <person name="Zhao G."/>
            <person name="Shen L."/>
        </authorList>
    </citation>
    <scope>NUCLEOTIDE SEQUENCE</scope>
    <source>
        <strain evidence="6">GHJ8</strain>
    </source>
</reference>
<evidence type="ECO:0000313" key="6">
    <source>
        <dbReference type="EMBL" id="MCW1915665.1"/>
    </source>
</evidence>
<evidence type="ECO:0000256" key="4">
    <source>
        <dbReference type="ARBA" id="ARBA00023163"/>
    </source>
</evidence>
<evidence type="ECO:0000256" key="2">
    <source>
        <dbReference type="ARBA" id="ARBA00023015"/>
    </source>
</evidence>
<feature type="domain" description="HTH lacI-type" evidence="5">
    <location>
        <begin position="1"/>
        <end position="58"/>
    </location>
</feature>
<dbReference type="PROSITE" id="PS50932">
    <property type="entry name" value="HTH_LACI_2"/>
    <property type="match status" value="1"/>
</dbReference>
<keyword evidence="7" id="KW-1185">Reference proteome</keyword>
<protein>
    <submittedName>
        <fullName evidence="6">LacI family transcriptional regulator</fullName>
    </submittedName>
</protein>
<dbReference type="Pfam" id="PF00356">
    <property type="entry name" value="LacI"/>
    <property type="match status" value="1"/>
</dbReference>
<sequence>MTDVNQQLIADRLGISRATVSRCFTNHAGISPVTRAKVFQIAAELGYAHMETRTRTKKVSPSRIDLCVLICTETKEYFSGGYESPGAQILEGVSEYAQLHGARVEMHLVPPAVDSFDHPELQRITSLSKRRTSGVLLIYPFPEKVIEGLAERFPIVSLVDQYEHNAIDCVDVDHYHGVSELVDHLMAAGHRRIGFYTRKYQVEAGWSFRRYSAFIEKMTRLRLKVDPLDVIGVFPRPELELEESFDAAAERTKAGVTAWICAADHQAYDLILGLKKRGLKVPADVSVTGFDGIERRGNRPALTTIEIPFREIGGSGTQRLAARLKKRFHQSQHVYISGRLREGNTVGPARL</sequence>
<dbReference type="InterPro" id="IPR000843">
    <property type="entry name" value="HTH_LacI"/>
</dbReference>
<accession>A0ABT3G8Z4</accession>
<dbReference type="SUPFAM" id="SSF53822">
    <property type="entry name" value="Periplasmic binding protein-like I"/>
    <property type="match status" value="1"/>
</dbReference>
<dbReference type="CDD" id="cd01392">
    <property type="entry name" value="HTH_LacI"/>
    <property type="match status" value="1"/>
</dbReference>
<dbReference type="PANTHER" id="PTHR30146">
    <property type="entry name" value="LACI-RELATED TRANSCRIPTIONAL REPRESSOR"/>
    <property type="match status" value="1"/>
</dbReference>
<keyword evidence="3" id="KW-0238">DNA-binding</keyword>
<dbReference type="Gene3D" id="3.40.50.2300">
    <property type="match status" value="2"/>
</dbReference>
<name>A0ABT3G8Z4_9BACT</name>
<dbReference type="InterPro" id="IPR010982">
    <property type="entry name" value="Lambda_DNA-bd_dom_sf"/>
</dbReference>
<organism evidence="6 7">
    <name type="scientific">Luteolibacter rhizosphaerae</name>
    <dbReference type="NCBI Taxonomy" id="2989719"/>
    <lineage>
        <taxon>Bacteria</taxon>
        <taxon>Pseudomonadati</taxon>
        <taxon>Verrucomicrobiota</taxon>
        <taxon>Verrucomicrobiia</taxon>
        <taxon>Verrucomicrobiales</taxon>
        <taxon>Verrucomicrobiaceae</taxon>
        <taxon>Luteolibacter</taxon>
    </lineage>
</organism>
<evidence type="ECO:0000259" key="5">
    <source>
        <dbReference type="PROSITE" id="PS50932"/>
    </source>
</evidence>
<keyword evidence="1" id="KW-0678">Repressor</keyword>
<dbReference type="Gene3D" id="1.10.260.40">
    <property type="entry name" value="lambda repressor-like DNA-binding domains"/>
    <property type="match status" value="1"/>
</dbReference>
<dbReference type="SUPFAM" id="SSF47413">
    <property type="entry name" value="lambda repressor-like DNA-binding domains"/>
    <property type="match status" value="1"/>
</dbReference>
<gene>
    <name evidence="6" type="ORF">OJ996_18915</name>
</gene>
<proteinExistence type="predicted"/>
<dbReference type="EMBL" id="JAPDDR010000010">
    <property type="protein sequence ID" value="MCW1915665.1"/>
    <property type="molecule type" value="Genomic_DNA"/>
</dbReference>
<evidence type="ECO:0000256" key="3">
    <source>
        <dbReference type="ARBA" id="ARBA00023125"/>
    </source>
</evidence>